<keyword evidence="8" id="KW-1185">Reference proteome</keyword>
<reference evidence="7 8" key="1">
    <citation type="submission" date="2023-08" db="EMBL/GenBank/DDBJ databases">
        <title>Transcriptome Analysis of Halomonas alkalicola CICC 11012s to Identify the Genes Involved in Alkaline Tolerances.</title>
        <authorList>
            <person name="Zhai L."/>
        </authorList>
    </citation>
    <scope>NUCLEOTIDE SEQUENCE [LARGE SCALE GENOMIC DNA]</scope>
    <source>
        <strain evidence="7 8">CICC 11012s</strain>
    </source>
</reference>
<dbReference type="SUPFAM" id="SSF48498">
    <property type="entry name" value="Tetracyclin repressor-like, C-terminal domain"/>
    <property type="match status" value="1"/>
</dbReference>
<dbReference type="PRINTS" id="PR00455">
    <property type="entry name" value="HTHTETR"/>
</dbReference>
<name>A0ABY9H9P5_9GAMM</name>
<organism evidence="7 8">
    <name type="scientific">Halomonas alkalicola</name>
    <dbReference type="NCBI Taxonomy" id="1930622"/>
    <lineage>
        <taxon>Bacteria</taxon>
        <taxon>Pseudomonadati</taxon>
        <taxon>Pseudomonadota</taxon>
        <taxon>Gammaproteobacteria</taxon>
        <taxon>Oceanospirillales</taxon>
        <taxon>Halomonadaceae</taxon>
        <taxon>Halomonas</taxon>
    </lineage>
</organism>
<dbReference type="RefSeq" id="WP_305502507.1">
    <property type="nucleotide sequence ID" value="NZ_CP131913.1"/>
</dbReference>
<keyword evidence="3 5" id="KW-0238">DNA-binding</keyword>
<dbReference type="InterPro" id="IPR001647">
    <property type="entry name" value="HTH_TetR"/>
</dbReference>
<accession>A0ABY9H9P5</accession>
<keyword evidence="4" id="KW-0804">Transcription</keyword>
<dbReference type="Gene3D" id="1.10.357.10">
    <property type="entry name" value="Tetracycline Repressor, domain 2"/>
    <property type="match status" value="1"/>
</dbReference>
<proteinExistence type="predicted"/>
<evidence type="ECO:0000256" key="3">
    <source>
        <dbReference type="ARBA" id="ARBA00023125"/>
    </source>
</evidence>
<dbReference type="Pfam" id="PF08361">
    <property type="entry name" value="TetR_C_2"/>
    <property type="match status" value="1"/>
</dbReference>
<keyword evidence="2" id="KW-0805">Transcription regulation</keyword>
<evidence type="ECO:0000256" key="5">
    <source>
        <dbReference type="PROSITE-ProRule" id="PRU00335"/>
    </source>
</evidence>
<evidence type="ECO:0000256" key="2">
    <source>
        <dbReference type="ARBA" id="ARBA00023015"/>
    </source>
</evidence>
<protein>
    <submittedName>
        <fullName evidence="7">TetR family transcriptional regulator</fullName>
    </submittedName>
</protein>
<dbReference type="InterPro" id="IPR036271">
    <property type="entry name" value="Tet_transcr_reg_TetR-rel_C_sf"/>
</dbReference>
<keyword evidence="1" id="KW-0678">Repressor</keyword>
<dbReference type="InterPro" id="IPR013572">
    <property type="entry name" value="Tscrpt_reg_MAATS_C"/>
</dbReference>
<evidence type="ECO:0000313" key="8">
    <source>
        <dbReference type="Proteomes" id="UP001235344"/>
    </source>
</evidence>
<evidence type="ECO:0000256" key="4">
    <source>
        <dbReference type="ARBA" id="ARBA00023163"/>
    </source>
</evidence>
<dbReference type="EMBL" id="CP131913">
    <property type="protein sequence ID" value="WLI74310.1"/>
    <property type="molecule type" value="Genomic_DNA"/>
</dbReference>
<dbReference type="PANTHER" id="PTHR30055:SF240">
    <property type="entry name" value="HTH-TYPE TRANSCRIPTIONAL REGULATOR ACRR"/>
    <property type="match status" value="1"/>
</dbReference>
<dbReference type="Proteomes" id="UP001235344">
    <property type="component" value="Chromosome"/>
</dbReference>
<dbReference type="InterPro" id="IPR050109">
    <property type="entry name" value="HTH-type_TetR-like_transc_reg"/>
</dbReference>
<dbReference type="Pfam" id="PF00440">
    <property type="entry name" value="TetR_N"/>
    <property type="match status" value="1"/>
</dbReference>
<dbReference type="SUPFAM" id="SSF46689">
    <property type="entry name" value="Homeodomain-like"/>
    <property type="match status" value="1"/>
</dbReference>
<evidence type="ECO:0000256" key="1">
    <source>
        <dbReference type="ARBA" id="ARBA00022491"/>
    </source>
</evidence>
<gene>
    <name evidence="7" type="ORF">B6N23_05170</name>
</gene>
<dbReference type="InterPro" id="IPR009057">
    <property type="entry name" value="Homeodomain-like_sf"/>
</dbReference>
<feature type="DNA-binding region" description="H-T-H motif" evidence="5">
    <location>
        <begin position="33"/>
        <end position="52"/>
    </location>
</feature>
<feature type="domain" description="HTH tetR-type" evidence="6">
    <location>
        <begin position="10"/>
        <end position="70"/>
    </location>
</feature>
<dbReference type="PROSITE" id="PS50977">
    <property type="entry name" value="HTH_TETR_2"/>
    <property type="match status" value="1"/>
</dbReference>
<evidence type="ECO:0000313" key="7">
    <source>
        <dbReference type="EMBL" id="WLI74310.1"/>
    </source>
</evidence>
<evidence type="ECO:0000259" key="6">
    <source>
        <dbReference type="PROSITE" id="PS50977"/>
    </source>
</evidence>
<sequence>MARKTKAEAAATREALLDAAEEVFLEKGVARTSLEQIARHAGMTRGAVYWHFKNKADLFQAMLNRVRMPFQELVEEIGDPSLADAPLEAIRLACVSGFARLERPRYRRVHAILIHHCEVFGDIDPLAMQNEMAEESCGALRDYLQSAARLGQLREDLAPEVAAKLLQSMLGGLFHDWLRNHEQLSILEQGNLLVETQLGLFRRQA</sequence>
<dbReference type="PANTHER" id="PTHR30055">
    <property type="entry name" value="HTH-TYPE TRANSCRIPTIONAL REGULATOR RUTR"/>
    <property type="match status" value="1"/>
</dbReference>